<accession>A0ABP9HCH6</accession>
<protein>
    <recommendedName>
        <fullName evidence="3">Acyl-CoA:diacylglycerol acyltransferase</fullName>
    </recommendedName>
</protein>
<proteinExistence type="predicted"/>
<evidence type="ECO:0000313" key="1">
    <source>
        <dbReference type="EMBL" id="GAA4967561.1"/>
    </source>
</evidence>
<reference evidence="2" key="1">
    <citation type="journal article" date="2019" name="Int. J. Syst. Evol. Microbiol.">
        <title>The Global Catalogue of Microorganisms (GCM) 10K type strain sequencing project: providing services to taxonomists for standard genome sequencing and annotation.</title>
        <authorList>
            <consortium name="The Broad Institute Genomics Platform"/>
            <consortium name="The Broad Institute Genome Sequencing Center for Infectious Disease"/>
            <person name="Wu L."/>
            <person name="Ma J."/>
        </authorList>
    </citation>
    <scope>NUCLEOTIDE SEQUENCE [LARGE SCALE GENOMIC DNA]</scope>
    <source>
        <strain evidence="2">JCM 18126</strain>
    </source>
</reference>
<keyword evidence="2" id="KW-1185">Reference proteome</keyword>
<name>A0ABP9HCH6_9ACTN</name>
<dbReference type="EMBL" id="BAABIL010000092">
    <property type="protein sequence ID" value="GAA4967561.1"/>
    <property type="molecule type" value="Genomic_DNA"/>
</dbReference>
<sequence>MNVGASAQWTRRSVLAAGALGAVSVSTATRARADTPTSPIPTLPGEVWRDATRTSRLGGKPYEVIDVVQDGDTARLYVPWTAALKGQKPGAMVWYYHSNGSTHTAMDGPYGYPGMLCVDQGVVSICPNFGGSLWTAQRALDLHRVWSAWAVTAFSVGMAFGRCNSGGGSLMTYAYAKGMVRNMRGIYLANGTYDNEELYARDPARIGAPYGNDPALIAATNPARVTQAAWKAKRIKTVVSLVDTIVPPASHGLALADRARPVAADVQVRYHDGGHAIPYWSHTDMMSTFSGWA</sequence>
<comment type="caution">
    <text evidence="1">The sequence shown here is derived from an EMBL/GenBank/DDBJ whole genome shotgun (WGS) entry which is preliminary data.</text>
</comment>
<organism evidence="1 2">
    <name type="scientific">Kineococcus glutinatus</name>
    <dbReference type="NCBI Taxonomy" id="1070872"/>
    <lineage>
        <taxon>Bacteria</taxon>
        <taxon>Bacillati</taxon>
        <taxon>Actinomycetota</taxon>
        <taxon>Actinomycetes</taxon>
        <taxon>Kineosporiales</taxon>
        <taxon>Kineosporiaceae</taxon>
        <taxon>Kineococcus</taxon>
    </lineage>
</organism>
<evidence type="ECO:0000313" key="2">
    <source>
        <dbReference type="Proteomes" id="UP001501195"/>
    </source>
</evidence>
<gene>
    <name evidence="1" type="ORF">GCM10023225_07670</name>
</gene>
<dbReference type="SUPFAM" id="SSF53474">
    <property type="entry name" value="alpha/beta-Hydrolases"/>
    <property type="match status" value="1"/>
</dbReference>
<dbReference type="InterPro" id="IPR006311">
    <property type="entry name" value="TAT_signal"/>
</dbReference>
<dbReference type="Proteomes" id="UP001501195">
    <property type="component" value="Unassembled WGS sequence"/>
</dbReference>
<evidence type="ECO:0008006" key="3">
    <source>
        <dbReference type="Google" id="ProtNLM"/>
    </source>
</evidence>
<dbReference type="Gene3D" id="3.40.50.1820">
    <property type="entry name" value="alpha/beta hydrolase"/>
    <property type="match status" value="1"/>
</dbReference>
<dbReference type="PROSITE" id="PS51318">
    <property type="entry name" value="TAT"/>
    <property type="match status" value="1"/>
</dbReference>
<dbReference type="InterPro" id="IPR029058">
    <property type="entry name" value="AB_hydrolase_fold"/>
</dbReference>
<dbReference type="RefSeq" id="WP_345711029.1">
    <property type="nucleotide sequence ID" value="NZ_BAABIL010000092.1"/>
</dbReference>